<evidence type="ECO:0000256" key="6">
    <source>
        <dbReference type="ARBA" id="ARBA00023012"/>
    </source>
</evidence>
<evidence type="ECO:0000256" key="5">
    <source>
        <dbReference type="ARBA" id="ARBA00022777"/>
    </source>
</evidence>
<dbReference type="InterPro" id="IPR036890">
    <property type="entry name" value="HATPase_C_sf"/>
</dbReference>
<dbReference type="InterPro" id="IPR005467">
    <property type="entry name" value="His_kinase_dom"/>
</dbReference>
<dbReference type="InterPro" id="IPR004358">
    <property type="entry name" value="Sig_transdc_His_kin-like_C"/>
</dbReference>
<keyword evidence="3" id="KW-0597">Phosphoprotein</keyword>
<organism evidence="9 10">
    <name type="scientific">Winogradskyella alexanderae</name>
    <dbReference type="NCBI Taxonomy" id="2877123"/>
    <lineage>
        <taxon>Bacteria</taxon>
        <taxon>Pseudomonadati</taxon>
        <taxon>Bacteroidota</taxon>
        <taxon>Flavobacteriia</taxon>
        <taxon>Flavobacteriales</taxon>
        <taxon>Flavobacteriaceae</taxon>
        <taxon>Winogradskyella</taxon>
    </lineage>
</organism>
<dbReference type="CDD" id="cd00075">
    <property type="entry name" value="HATPase"/>
    <property type="match status" value="1"/>
</dbReference>
<evidence type="ECO:0000259" key="8">
    <source>
        <dbReference type="PROSITE" id="PS50109"/>
    </source>
</evidence>
<dbReference type="InterPro" id="IPR003594">
    <property type="entry name" value="HATPase_dom"/>
</dbReference>
<dbReference type="PANTHER" id="PTHR45453:SF1">
    <property type="entry name" value="PHOSPHATE REGULON SENSOR PROTEIN PHOR"/>
    <property type="match status" value="1"/>
</dbReference>
<dbReference type="Pfam" id="PF00512">
    <property type="entry name" value="HisKA"/>
    <property type="match status" value="1"/>
</dbReference>
<evidence type="ECO:0000256" key="7">
    <source>
        <dbReference type="SAM" id="Phobius"/>
    </source>
</evidence>
<accession>A0ABS7XWE9</accession>
<name>A0ABS7XWE9_9FLAO</name>
<dbReference type="SUPFAM" id="SSF47384">
    <property type="entry name" value="Homodimeric domain of signal transducing histidine kinase"/>
    <property type="match status" value="1"/>
</dbReference>
<dbReference type="EMBL" id="JAIUJR010000008">
    <property type="protein sequence ID" value="MCA0133341.1"/>
    <property type="molecule type" value="Genomic_DNA"/>
</dbReference>
<evidence type="ECO:0000256" key="2">
    <source>
        <dbReference type="ARBA" id="ARBA00012438"/>
    </source>
</evidence>
<feature type="transmembrane region" description="Helical" evidence="7">
    <location>
        <begin position="258"/>
        <end position="279"/>
    </location>
</feature>
<reference evidence="10" key="1">
    <citation type="submission" date="2023-07" db="EMBL/GenBank/DDBJ databases">
        <authorList>
            <person name="Yue Y."/>
        </authorList>
    </citation>
    <scope>NUCLEOTIDE SEQUENCE [LARGE SCALE GENOMIC DNA]</scope>
    <source>
        <strain evidence="10">D23</strain>
    </source>
</reference>
<dbReference type="SMART" id="SM00387">
    <property type="entry name" value="HATPase_c"/>
    <property type="match status" value="1"/>
</dbReference>
<evidence type="ECO:0000256" key="1">
    <source>
        <dbReference type="ARBA" id="ARBA00000085"/>
    </source>
</evidence>
<dbReference type="PRINTS" id="PR00344">
    <property type="entry name" value="BCTRLSENSOR"/>
</dbReference>
<dbReference type="Proteomes" id="UP001198901">
    <property type="component" value="Unassembled WGS sequence"/>
</dbReference>
<keyword evidence="6" id="KW-0902">Two-component regulatory system</keyword>
<dbReference type="RefSeq" id="WP_224530081.1">
    <property type="nucleotide sequence ID" value="NZ_JAIUJR010000008.1"/>
</dbReference>
<evidence type="ECO:0000256" key="4">
    <source>
        <dbReference type="ARBA" id="ARBA00022679"/>
    </source>
</evidence>
<dbReference type="PANTHER" id="PTHR45453">
    <property type="entry name" value="PHOSPHATE REGULON SENSOR PROTEIN PHOR"/>
    <property type="match status" value="1"/>
</dbReference>
<sequence length="512" mass="58304">MNDKRYRYILYVIVIVIIGTITIQVYWNYKNYLNNKQQLISDVQASLDKAVDDYYTNLAERTTLGIFLEGDQQKDPFADGGDIDKLIKSIDTIRNEFKNLDHLNINTSEGITVLRGRQADSMAQVHDDLNPTISKADFKKRIDSLNENDTNFDIENIELLTSKIVISIGKDSLDIKEVDSLLNEEFNRKQIGIKSKLSFYQSDVKRQVAMIKDSIFNKDKSKQNFNLNAISRSSFLPKGSVLELKYSNETLTILKRSFTGILISMILVLAVISCLFYLLKIIKHQKQLAEVKNDLISNITHEFKTPIATIGVALESIRDFNGIDDKEKTKRYVDMSSNQLNKLNVMVEKLLETATLDSDSLELNKEETNIAELLKMLIDRYRIQFPDKTFNTNIMVKALMVNVDAFHFENAINNILDNAVKYGGAIIGATLTKTDKGVEIRISDNGNGLFKANKDQIFEKFYRVPKGNTHDVKGFGIGLYYTKSIIEKHNGSIQLDLSNKLTTFKIWLPNGK</sequence>
<dbReference type="PROSITE" id="PS50109">
    <property type="entry name" value="HIS_KIN"/>
    <property type="match status" value="1"/>
</dbReference>
<keyword evidence="7" id="KW-0812">Transmembrane</keyword>
<dbReference type="InterPro" id="IPR036097">
    <property type="entry name" value="HisK_dim/P_sf"/>
</dbReference>
<keyword evidence="5 9" id="KW-0418">Kinase</keyword>
<dbReference type="SUPFAM" id="SSF55874">
    <property type="entry name" value="ATPase domain of HSP90 chaperone/DNA topoisomerase II/histidine kinase"/>
    <property type="match status" value="1"/>
</dbReference>
<dbReference type="GO" id="GO:0016301">
    <property type="term" value="F:kinase activity"/>
    <property type="evidence" value="ECO:0007669"/>
    <property type="project" value="UniProtKB-KW"/>
</dbReference>
<keyword evidence="7" id="KW-1133">Transmembrane helix</keyword>
<proteinExistence type="predicted"/>
<dbReference type="EC" id="2.7.13.3" evidence="2"/>
<keyword evidence="10" id="KW-1185">Reference proteome</keyword>
<dbReference type="Gene3D" id="1.10.287.130">
    <property type="match status" value="1"/>
</dbReference>
<protein>
    <recommendedName>
        <fullName evidence="2">histidine kinase</fullName>
        <ecNumber evidence="2">2.7.13.3</ecNumber>
    </recommendedName>
</protein>
<dbReference type="InterPro" id="IPR003661">
    <property type="entry name" value="HisK_dim/P_dom"/>
</dbReference>
<dbReference type="SMART" id="SM00388">
    <property type="entry name" value="HisKA"/>
    <property type="match status" value="1"/>
</dbReference>
<comment type="catalytic activity">
    <reaction evidence="1">
        <text>ATP + protein L-histidine = ADP + protein N-phospho-L-histidine.</text>
        <dbReference type="EC" id="2.7.13.3"/>
    </reaction>
</comment>
<keyword evidence="4" id="KW-0808">Transferase</keyword>
<keyword evidence="7" id="KW-0472">Membrane</keyword>
<dbReference type="Gene3D" id="3.30.565.10">
    <property type="entry name" value="Histidine kinase-like ATPase, C-terminal domain"/>
    <property type="match status" value="1"/>
</dbReference>
<evidence type="ECO:0000313" key="10">
    <source>
        <dbReference type="Proteomes" id="UP001198901"/>
    </source>
</evidence>
<dbReference type="InterPro" id="IPR050351">
    <property type="entry name" value="BphY/WalK/GraS-like"/>
</dbReference>
<dbReference type="CDD" id="cd00082">
    <property type="entry name" value="HisKA"/>
    <property type="match status" value="1"/>
</dbReference>
<feature type="domain" description="Histidine kinase" evidence="8">
    <location>
        <begin position="298"/>
        <end position="512"/>
    </location>
</feature>
<comment type="caution">
    <text evidence="9">The sequence shown here is derived from an EMBL/GenBank/DDBJ whole genome shotgun (WGS) entry which is preliminary data.</text>
</comment>
<evidence type="ECO:0000313" key="9">
    <source>
        <dbReference type="EMBL" id="MCA0133341.1"/>
    </source>
</evidence>
<evidence type="ECO:0000256" key="3">
    <source>
        <dbReference type="ARBA" id="ARBA00022553"/>
    </source>
</evidence>
<gene>
    <name evidence="9" type="ORF">LBU54_12155</name>
</gene>
<dbReference type="Pfam" id="PF02518">
    <property type="entry name" value="HATPase_c"/>
    <property type="match status" value="1"/>
</dbReference>
<feature type="transmembrane region" description="Helical" evidence="7">
    <location>
        <begin position="9"/>
        <end position="27"/>
    </location>
</feature>